<dbReference type="AlphaFoldDB" id="A0A1B6LVI5"/>
<protein>
    <recommendedName>
        <fullName evidence="2">Reverse transcriptase domain-containing protein</fullName>
    </recommendedName>
</protein>
<evidence type="ECO:0008006" key="2">
    <source>
        <dbReference type="Google" id="ProtNLM"/>
    </source>
</evidence>
<feature type="non-terminal residue" evidence="1">
    <location>
        <position position="108"/>
    </location>
</feature>
<dbReference type="EMBL" id="GEBQ01012298">
    <property type="protein sequence ID" value="JAT27679.1"/>
    <property type="molecule type" value="Transcribed_RNA"/>
</dbReference>
<name>A0A1B6LVI5_9HEMI</name>
<reference evidence="1" key="1">
    <citation type="submission" date="2015-11" db="EMBL/GenBank/DDBJ databases">
        <title>De novo transcriptome assembly of four potential Pierce s Disease insect vectors from Arizona vineyards.</title>
        <authorList>
            <person name="Tassone E.E."/>
        </authorList>
    </citation>
    <scope>NUCLEOTIDE SEQUENCE</scope>
</reference>
<proteinExistence type="predicted"/>
<accession>A0A1B6LVI5</accession>
<sequence>MSANNHQNMNSNSEDLFTDLGNPFRPLFHWTPVDEPEVMKTIDSLKNNYSSGFDELPIFIIKAAKVFLARVIVHLINSSFISGIFPLKLKIAKITPIFKKGCTKNISN</sequence>
<evidence type="ECO:0000313" key="1">
    <source>
        <dbReference type="EMBL" id="JAT27679.1"/>
    </source>
</evidence>
<organism evidence="1">
    <name type="scientific">Graphocephala atropunctata</name>
    <dbReference type="NCBI Taxonomy" id="36148"/>
    <lineage>
        <taxon>Eukaryota</taxon>
        <taxon>Metazoa</taxon>
        <taxon>Ecdysozoa</taxon>
        <taxon>Arthropoda</taxon>
        <taxon>Hexapoda</taxon>
        <taxon>Insecta</taxon>
        <taxon>Pterygota</taxon>
        <taxon>Neoptera</taxon>
        <taxon>Paraneoptera</taxon>
        <taxon>Hemiptera</taxon>
        <taxon>Auchenorrhyncha</taxon>
        <taxon>Membracoidea</taxon>
        <taxon>Cicadellidae</taxon>
        <taxon>Cicadellinae</taxon>
        <taxon>Cicadellini</taxon>
        <taxon>Graphocephala</taxon>
    </lineage>
</organism>
<gene>
    <name evidence="1" type="ORF">g.6449</name>
</gene>